<gene>
    <name evidence="3" type="ORF">Prum_069360</name>
</gene>
<protein>
    <recommendedName>
        <fullName evidence="2">SAF domain-containing protein</fullName>
    </recommendedName>
</protein>
<keyword evidence="1" id="KW-1133">Transmembrane helix</keyword>
<dbReference type="EMBL" id="BLPG01000001">
    <property type="protein sequence ID" value="GFJ93294.1"/>
    <property type="molecule type" value="Genomic_DNA"/>
</dbReference>
<evidence type="ECO:0000313" key="3">
    <source>
        <dbReference type="EMBL" id="GFJ93294.1"/>
    </source>
</evidence>
<reference evidence="3 4" key="1">
    <citation type="submission" date="2020-03" db="EMBL/GenBank/DDBJ databases">
        <title>Whole genome shotgun sequence of Phytohabitans rumicis NBRC 108638.</title>
        <authorList>
            <person name="Komaki H."/>
            <person name="Tamura T."/>
        </authorList>
    </citation>
    <scope>NUCLEOTIDE SEQUENCE [LARGE SCALE GENOMIC DNA]</scope>
    <source>
        <strain evidence="3 4">NBRC 108638</strain>
    </source>
</reference>
<dbReference type="Proteomes" id="UP000482960">
    <property type="component" value="Unassembled WGS sequence"/>
</dbReference>
<keyword evidence="4" id="KW-1185">Reference proteome</keyword>
<keyword evidence="1" id="KW-0472">Membrane</keyword>
<dbReference type="InterPro" id="IPR013974">
    <property type="entry name" value="SAF"/>
</dbReference>
<accession>A0A6V8LAB7</accession>
<reference evidence="3 4" key="2">
    <citation type="submission" date="2020-03" db="EMBL/GenBank/DDBJ databases">
        <authorList>
            <person name="Ichikawa N."/>
            <person name="Kimura A."/>
            <person name="Kitahashi Y."/>
            <person name="Uohara A."/>
        </authorList>
    </citation>
    <scope>NUCLEOTIDE SEQUENCE [LARGE SCALE GENOMIC DNA]</scope>
    <source>
        <strain evidence="3 4">NBRC 108638</strain>
    </source>
</reference>
<feature type="domain" description="SAF" evidence="2">
    <location>
        <begin position="63"/>
        <end position="126"/>
    </location>
</feature>
<organism evidence="3 4">
    <name type="scientific">Phytohabitans rumicis</name>
    <dbReference type="NCBI Taxonomy" id="1076125"/>
    <lineage>
        <taxon>Bacteria</taxon>
        <taxon>Bacillati</taxon>
        <taxon>Actinomycetota</taxon>
        <taxon>Actinomycetes</taxon>
        <taxon>Micromonosporales</taxon>
        <taxon>Micromonosporaceae</taxon>
    </lineage>
</organism>
<dbReference type="Pfam" id="PF08666">
    <property type="entry name" value="SAF"/>
    <property type="match status" value="1"/>
</dbReference>
<dbReference type="Gene3D" id="3.90.1210.10">
    <property type="entry name" value="Antifreeze-like/N-acetylneuraminic acid synthase C-terminal domain"/>
    <property type="match status" value="1"/>
</dbReference>
<sequence length="226" mass="21745">MVSSTQTLTTPSGGSAGYPAGLAAGSPGLRRRVSPVRVLLAVALILGFGLAGAVVAGQLDARQPVLVAARPVSAGQVIADADITVVRVGADSGVATIAGSARARVVGSRAVLPLAAGTLLSPAHVGAPAWPPPGQAVTAALVKAGRMPSGVIAGSRVTVLALPAANPASGVTSGQVVRAEATVVSVQPVGDLASDVAVSLLLAEGDATRVASAAGEVTLVQLGAGQ</sequence>
<proteinExistence type="predicted"/>
<dbReference type="AlphaFoldDB" id="A0A6V8LAB7"/>
<evidence type="ECO:0000256" key="1">
    <source>
        <dbReference type="SAM" id="Phobius"/>
    </source>
</evidence>
<evidence type="ECO:0000313" key="4">
    <source>
        <dbReference type="Proteomes" id="UP000482960"/>
    </source>
</evidence>
<name>A0A6V8LAB7_9ACTN</name>
<keyword evidence="1" id="KW-0812">Transmembrane</keyword>
<dbReference type="SMART" id="SM00858">
    <property type="entry name" value="SAF"/>
    <property type="match status" value="1"/>
</dbReference>
<comment type="caution">
    <text evidence="3">The sequence shown here is derived from an EMBL/GenBank/DDBJ whole genome shotgun (WGS) entry which is preliminary data.</text>
</comment>
<evidence type="ECO:0000259" key="2">
    <source>
        <dbReference type="SMART" id="SM00858"/>
    </source>
</evidence>
<feature type="transmembrane region" description="Helical" evidence="1">
    <location>
        <begin position="38"/>
        <end position="59"/>
    </location>
</feature>
<dbReference type="CDD" id="cd11614">
    <property type="entry name" value="SAF_CpaB_FlgA_like"/>
    <property type="match status" value="1"/>
</dbReference>